<dbReference type="Pfam" id="PF02350">
    <property type="entry name" value="Epimerase_2"/>
    <property type="match status" value="1"/>
</dbReference>
<evidence type="ECO:0000313" key="2">
    <source>
        <dbReference type="EMBL" id="SSC65276.1"/>
    </source>
</evidence>
<dbReference type="InterPro" id="IPR029767">
    <property type="entry name" value="WecB-like"/>
</dbReference>
<feature type="domain" description="UDP-N-acetylglucosamine 2-epimerase" evidence="1">
    <location>
        <begin position="24"/>
        <end position="371"/>
    </location>
</feature>
<evidence type="ECO:0000259" key="1">
    <source>
        <dbReference type="Pfam" id="PF02350"/>
    </source>
</evidence>
<dbReference type="PANTHER" id="PTHR43174:SF3">
    <property type="entry name" value="UDP-N-ACETYLGLUCOSAMINE 2-EPIMERASE"/>
    <property type="match status" value="1"/>
</dbReference>
<sequence>MTRTVHFLTGIRSEYDILAPIIAAVDAQPDLDAGVIVTGAHLTGLHGQSVRQIEADGYRIAARIDSLLASDGLGGRVKGMALQLAGLTDLFARERPDFLVVMGDREEVMTGAVAAIYHHIPVVHVGGGDHADDGNVDNLVRHAVSKMAHLHMATTELSGQRLRQLGEEPWRIHVTGASGLDRIIATPDMARDELETALGVDWHGEPYAVLLYHPTITDFAEARAHMASITRVLEASGLNIAVMAPNSDPGNQAITLEIDALIARCPKAKAFTFLERKVFINMLRHARVMVGNSSAGILEAPSMGLPVVNIGIRQRGREHGDNVIFTDYDAGEIAAAIARATTDEGFRALVAQRRTPYGDGKAGQRIAEVLRTVEMGRGLLDKKWAQGVR</sequence>
<dbReference type="STRING" id="1336235.GCA_000518785_01959"/>
<keyword evidence="3" id="KW-1185">Reference proteome</keyword>
<dbReference type="EMBL" id="UEYP01000001">
    <property type="protein sequence ID" value="SSC65276.1"/>
    <property type="molecule type" value="Genomic_DNA"/>
</dbReference>
<organism evidence="2 3">
    <name type="scientific">Ciceribacter selenitireducens ATCC BAA-1503</name>
    <dbReference type="NCBI Taxonomy" id="1336235"/>
    <lineage>
        <taxon>Bacteria</taxon>
        <taxon>Pseudomonadati</taxon>
        <taxon>Pseudomonadota</taxon>
        <taxon>Alphaproteobacteria</taxon>
        <taxon>Hyphomicrobiales</taxon>
        <taxon>Rhizobiaceae</taxon>
        <taxon>Ciceribacter</taxon>
    </lineage>
</organism>
<evidence type="ECO:0000313" key="3">
    <source>
        <dbReference type="Proteomes" id="UP000254764"/>
    </source>
</evidence>
<protein>
    <recommendedName>
        <fullName evidence="1">UDP-N-acetylglucosamine 2-epimerase domain-containing protein</fullName>
    </recommendedName>
</protein>
<dbReference type="GO" id="GO:0006047">
    <property type="term" value="P:UDP-N-acetylglucosamine metabolic process"/>
    <property type="evidence" value="ECO:0007669"/>
    <property type="project" value="InterPro"/>
</dbReference>
<dbReference type="InterPro" id="IPR003331">
    <property type="entry name" value="UDP_GlcNAc_Epimerase_2_dom"/>
</dbReference>
<dbReference type="GO" id="GO:0004553">
    <property type="term" value="F:hydrolase activity, hydrolyzing O-glycosyl compounds"/>
    <property type="evidence" value="ECO:0007669"/>
    <property type="project" value="InterPro"/>
</dbReference>
<reference evidence="3" key="1">
    <citation type="submission" date="2018-07" db="EMBL/GenBank/DDBJ databases">
        <authorList>
            <person name="Peiro R."/>
            <person name="Begona"/>
            <person name="Cbmso G."/>
            <person name="Lopez M."/>
            <person name="Gonzalez S."/>
        </authorList>
    </citation>
    <scope>NUCLEOTIDE SEQUENCE [LARGE SCALE GENOMIC DNA]</scope>
</reference>
<gene>
    <name evidence="2" type="ORF">RHIZ70_984</name>
</gene>
<name>A0A376ABU0_9HYPH</name>
<dbReference type="RefSeq" id="WP_115668360.1">
    <property type="nucleotide sequence ID" value="NZ_UEYP01000001.1"/>
</dbReference>
<dbReference type="Gene3D" id="3.40.50.2000">
    <property type="entry name" value="Glycogen Phosphorylase B"/>
    <property type="match status" value="2"/>
</dbReference>
<dbReference type="InterPro" id="IPR020004">
    <property type="entry name" value="UDP-GlcNAc_Epase"/>
</dbReference>
<dbReference type="OrthoDB" id="9803238at2"/>
<dbReference type="PANTHER" id="PTHR43174">
    <property type="entry name" value="UDP-N-ACETYLGLUCOSAMINE 2-EPIMERASE"/>
    <property type="match status" value="1"/>
</dbReference>
<accession>A0A376ABU0</accession>
<proteinExistence type="predicted"/>
<dbReference type="AlphaFoldDB" id="A0A376ABU0"/>
<dbReference type="NCBIfam" id="TIGR03568">
    <property type="entry name" value="NeuC_NnaA"/>
    <property type="match status" value="1"/>
</dbReference>
<dbReference type="SUPFAM" id="SSF53756">
    <property type="entry name" value="UDP-Glycosyltransferase/glycogen phosphorylase"/>
    <property type="match status" value="1"/>
</dbReference>
<dbReference type="Proteomes" id="UP000254764">
    <property type="component" value="Unassembled WGS sequence"/>
</dbReference>